<protein>
    <submittedName>
        <fullName evidence="1">Toxin-antitoxin system, toxin component</fullName>
    </submittedName>
</protein>
<organism evidence="1 2">
    <name type="scientific">Salmonella enterica I</name>
    <dbReference type="NCBI Taxonomy" id="59201"/>
    <lineage>
        <taxon>Bacteria</taxon>
        <taxon>Pseudomonadati</taxon>
        <taxon>Pseudomonadota</taxon>
        <taxon>Gammaproteobacteria</taxon>
        <taxon>Enterobacterales</taxon>
        <taxon>Enterobacteriaceae</taxon>
        <taxon>Salmonella</taxon>
    </lineage>
</organism>
<evidence type="ECO:0000313" key="2">
    <source>
        <dbReference type="Proteomes" id="UP000250876"/>
    </source>
</evidence>
<dbReference type="Proteomes" id="UP000250876">
    <property type="component" value="Unassembled WGS sequence"/>
</dbReference>
<reference evidence="1 2" key="1">
    <citation type="submission" date="2018-04" db="EMBL/GenBank/DDBJ databases">
        <title>Whole genome sequencing of Salmonella enterica.</title>
        <authorList>
            <person name="Bell R."/>
        </authorList>
    </citation>
    <scope>NUCLEOTIDE SEQUENCE [LARGE SCALE GENOMIC DNA]</scope>
    <source>
        <strain evidence="1 2">CFSAN058504</strain>
    </source>
</reference>
<comment type="caution">
    <text evidence="1">The sequence shown here is derived from an EMBL/GenBank/DDBJ whole genome shotgun (WGS) entry which is preliminary data.</text>
</comment>
<evidence type="ECO:0000313" key="1">
    <source>
        <dbReference type="EMBL" id="PUP30052.1"/>
    </source>
</evidence>
<name>A0A658AWS3_SALET</name>
<sequence length="61" mass="7656">MKHFFVCMKLKFNINFREEIHTYIKLKDTQNILCIKKPTRFNNFYFFMRLCGFSQRLSDYF</sequence>
<proteinExistence type="predicted"/>
<dbReference type="EMBL" id="QAQR01000017">
    <property type="protein sequence ID" value="PUP30052.1"/>
    <property type="molecule type" value="Genomic_DNA"/>
</dbReference>
<dbReference type="AlphaFoldDB" id="A0A658AWS3"/>
<accession>A0A658AWS3</accession>
<gene>
    <name evidence="1" type="ORF">DAY08_23500</name>
</gene>